<dbReference type="GO" id="GO:0016747">
    <property type="term" value="F:acyltransferase activity, transferring groups other than amino-acyl groups"/>
    <property type="evidence" value="ECO:0007669"/>
    <property type="project" value="InterPro"/>
</dbReference>
<sequence length="213" mass="23513">MSFAIRPVVPEDITAISRICLLTADAGRSAETLHRLGELPGLVWALPYVLLPPMTARTWGFVLVDTSVSDDDHTTAAVKGYILGTSDSRAYEAATEVQWWPPLRIRFPRGEEERTAADEQYVDIIHRGPESAHEACLAVSPAHMHINLLPEVQRRGWGKELIGKAVDHLRGQGIGSVWLGFDERNTSARKFYENVGFKGIIGAPNNNLALSFV</sequence>
<evidence type="ECO:0000259" key="1">
    <source>
        <dbReference type="PROSITE" id="PS51186"/>
    </source>
</evidence>
<dbReference type="EMBL" id="JAKELL010000004">
    <property type="protein sequence ID" value="KAH8999264.1"/>
    <property type="molecule type" value="Genomic_DNA"/>
</dbReference>
<reference evidence="2" key="1">
    <citation type="submission" date="2022-01" db="EMBL/GenBank/DDBJ databases">
        <title>Comparative genomics reveals a dynamic genome evolution in the ectomycorrhizal milk-cap (Lactarius) mushrooms.</title>
        <authorList>
            <consortium name="DOE Joint Genome Institute"/>
            <person name="Lebreton A."/>
            <person name="Tang N."/>
            <person name="Kuo A."/>
            <person name="LaButti K."/>
            <person name="Drula E."/>
            <person name="Barry K."/>
            <person name="Clum A."/>
            <person name="Lipzen A."/>
            <person name="Mousain D."/>
            <person name="Ng V."/>
            <person name="Wang R."/>
            <person name="Wang X."/>
            <person name="Dai Y."/>
            <person name="Henrissat B."/>
            <person name="Grigoriev I.V."/>
            <person name="Guerin-Laguette A."/>
            <person name="Yu F."/>
            <person name="Martin F.M."/>
        </authorList>
    </citation>
    <scope>NUCLEOTIDE SEQUENCE</scope>
    <source>
        <strain evidence="2">QP</strain>
    </source>
</reference>
<keyword evidence="3" id="KW-1185">Reference proteome</keyword>
<feature type="domain" description="N-acetyltransferase" evidence="1">
    <location>
        <begin position="86"/>
        <end position="213"/>
    </location>
</feature>
<evidence type="ECO:0000313" key="2">
    <source>
        <dbReference type="EMBL" id="KAH8999264.1"/>
    </source>
</evidence>
<comment type="caution">
    <text evidence="2">The sequence shown here is derived from an EMBL/GenBank/DDBJ whole genome shotgun (WGS) entry which is preliminary data.</text>
</comment>
<organism evidence="2 3">
    <name type="scientific">Lactarius akahatsu</name>
    <dbReference type="NCBI Taxonomy" id="416441"/>
    <lineage>
        <taxon>Eukaryota</taxon>
        <taxon>Fungi</taxon>
        <taxon>Dikarya</taxon>
        <taxon>Basidiomycota</taxon>
        <taxon>Agaricomycotina</taxon>
        <taxon>Agaricomycetes</taxon>
        <taxon>Russulales</taxon>
        <taxon>Russulaceae</taxon>
        <taxon>Lactarius</taxon>
    </lineage>
</organism>
<dbReference type="InterPro" id="IPR050276">
    <property type="entry name" value="MshD_Acetyltransferase"/>
</dbReference>
<dbReference type="Proteomes" id="UP001201163">
    <property type="component" value="Unassembled WGS sequence"/>
</dbReference>
<dbReference type="Pfam" id="PF00583">
    <property type="entry name" value="Acetyltransf_1"/>
    <property type="match status" value="1"/>
</dbReference>
<evidence type="ECO:0000313" key="3">
    <source>
        <dbReference type="Proteomes" id="UP001201163"/>
    </source>
</evidence>
<name>A0AAD4LR26_9AGAM</name>
<dbReference type="CDD" id="cd04301">
    <property type="entry name" value="NAT_SF"/>
    <property type="match status" value="1"/>
</dbReference>
<accession>A0AAD4LR26</accession>
<protein>
    <recommendedName>
        <fullName evidence="1">N-acetyltransferase domain-containing protein</fullName>
    </recommendedName>
</protein>
<dbReference type="Gene3D" id="3.40.630.30">
    <property type="match status" value="1"/>
</dbReference>
<proteinExistence type="predicted"/>
<dbReference type="PROSITE" id="PS51186">
    <property type="entry name" value="GNAT"/>
    <property type="match status" value="1"/>
</dbReference>
<dbReference type="InterPro" id="IPR016181">
    <property type="entry name" value="Acyl_CoA_acyltransferase"/>
</dbReference>
<dbReference type="InterPro" id="IPR000182">
    <property type="entry name" value="GNAT_dom"/>
</dbReference>
<dbReference type="AlphaFoldDB" id="A0AAD4LR26"/>
<dbReference type="PANTHER" id="PTHR43617">
    <property type="entry name" value="L-AMINO ACID N-ACETYLTRANSFERASE"/>
    <property type="match status" value="1"/>
</dbReference>
<gene>
    <name evidence="2" type="ORF">EDB92DRAFT_1940933</name>
</gene>
<dbReference type="SUPFAM" id="SSF55729">
    <property type="entry name" value="Acyl-CoA N-acyltransferases (Nat)"/>
    <property type="match status" value="1"/>
</dbReference>